<feature type="region of interest" description="Disordered" evidence="1">
    <location>
        <begin position="18"/>
        <end position="50"/>
    </location>
</feature>
<protein>
    <submittedName>
        <fullName evidence="3">ANTAR domain-containing protein</fullName>
    </submittedName>
</protein>
<dbReference type="PROSITE" id="PS50921">
    <property type="entry name" value="ANTAR"/>
    <property type="match status" value="1"/>
</dbReference>
<evidence type="ECO:0000313" key="4">
    <source>
        <dbReference type="Proteomes" id="UP000721954"/>
    </source>
</evidence>
<reference evidence="3 4" key="1">
    <citation type="submission" date="2021-02" db="EMBL/GenBank/DDBJ databases">
        <title>Streptomyces spirodelae sp. nov., isolated from duckweed.</title>
        <authorList>
            <person name="Saimee Y."/>
            <person name="Duangmal K."/>
        </authorList>
    </citation>
    <scope>NUCLEOTIDE SEQUENCE [LARGE SCALE GENOMIC DNA]</scope>
    <source>
        <strain evidence="3 4">DSM 42105</strain>
    </source>
</reference>
<dbReference type="Proteomes" id="UP000721954">
    <property type="component" value="Unassembled WGS sequence"/>
</dbReference>
<name>A0ABS3XN76_9ACTN</name>
<dbReference type="InterPro" id="IPR005561">
    <property type="entry name" value="ANTAR"/>
</dbReference>
<organism evidence="3 4">
    <name type="scientific">Streptomyces smyrnaeus</name>
    <dbReference type="NCBI Taxonomy" id="1387713"/>
    <lineage>
        <taxon>Bacteria</taxon>
        <taxon>Bacillati</taxon>
        <taxon>Actinomycetota</taxon>
        <taxon>Actinomycetes</taxon>
        <taxon>Kitasatosporales</taxon>
        <taxon>Streptomycetaceae</taxon>
        <taxon>Streptomyces</taxon>
    </lineage>
</organism>
<dbReference type="InterPro" id="IPR036388">
    <property type="entry name" value="WH-like_DNA-bd_sf"/>
</dbReference>
<dbReference type="EMBL" id="JAFFZM010000001">
    <property type="protein sequence ID" value="MBO8196862.1"/>
    <property type="molecule type" value="Genomic_DNA"/>
</dbReference>
<evidence type="ECO:0000313" key="3">
    <source>
        <dbReference type="EMBL" id="MBO8196862.1"/>
    </source>
</evidence>
<gene>
    <name evidence="3" type="ORF">JW613_00835</name>
</gene>
<dbReference type="InterPro" id="IPR011006">
    <property type="entry name" value="CheY-like_superfamily"/>
</dbReference>
<accession>A0ABS3XN76</accession>
<dbReference type="Pfam" id="PF03861">
    <property type="entry name" value="ANTAR"/>
    <property type="match status" value="1"/>
</dbReference>
<evidence type="ECO:0000256" key="1">
    <source>
        <dbReference type="SAM" id="MobiDB-lite"/>
    </source>
</evidence>
<dbReference type="SUPFAM" id="SSF52172">
    <property type="entry name" value="CheY-like"/>
    <property type="match status" value="1"/>
</dbReference>
<sequence length="144" mass="15454">MCCTTTVVFGGAMSLPVAPSGSAGHDQGSEGHGQGPEAADESLPAAEARRLREEVAQLRKAVESRPVIDQARGVLMASWRCGPETAWRILVDTSQHTNTKVREIAALLTRATHDRPLPGWLRRAVSASYVRVTRAARENGLSAK</sequence>
<dbReference type="Gene3D" id="1.10.10.10">
    <property type="entry name" value="Winged helix-like DNA-binding domain superfamily/Winged helix DNA-binding domain"/>
    <property type="match status" value="1"/>
</dbReference>
<dbReference type="SMART" id="SM01012">
    <property type="entry name" value="ANTAR"/>
    <property type="match status" value="1"/>
</dbReference>
<keyword evidence="4" id="KW-1185">Reference proteome</keyword>
<comment type="caution">
    <text evidence="3">The sequence shown here is derived from an EMBL/GenBank/DDBJ whole genome shotgun (WGS) entry which is preliminary data.</text>
</comment>
<evidence type="ECO:0000259" key="2">
    <source>
        <dbReference type="PROSITE" id="PS50921"/>
    </source>
</evidence>
<feature type="domain" description="ANTAR" evidence="2">
    <location>
        <begin position="48"/>
        <end position="109"/>
    </location>
</feature>
<proteinExistence type="predicted"/>